<dbReference type="Pfam" id="PF00582">
    <property type="entry name" value="Usp"/>
    <property type="match status" value="1"/>
</dbReference>
<proteinExistence type="inferred from homology"/>
<dbReference type="InterPro" id="IPR006016">
    <property type="entry name" value="UspA"/>
</dbReference>
<reference evidence="3" key="1">
    <citation type="submission" date="2021-04" db="EMBL/GenBank/DDBJ databases">
        <authorList>
            <person name="Rodrigo-Torres L."/>
            <person name="Arahal R. D."/>
            <person name="Lucena T."/>
        </authorList>
    </citation>
    <scope>NUCLEOTIDE SEQUENCE</scope>
    <source>
        <strain evidence="3">AS29M-1</strain>
    </source>
</reference>
<dbReference type="Proteomes" id="UP000683507">
    <property type="component" value="Chromosome"/>
</dbReference>
<keyword evidence="4" id="KW-1185">Reference proteome</keyword>
<dbReference type="KEGG" id="ptan:CRYO30217_02205"/>
<accession>A0A916JPT3</accession>
<feature type="domain" description="UspA" evidence="2">
    <location>
        <begin position="1"/>
        <end position="125"/>
    </location>
</feature>
<dbReference type="Gene3D" id="3.40.50.12370">
    <property type="match status" value="1"/>
</dbReference>
<dbReference type="PANTHER" id="PTHR46268">
    <property type="entry name" value="STRESS RESPONSE PROTEIN NHAX"/>
    <property type="match status" value="1"/>
</dbReference>
<evidence type="ECO:0000256" key="1">
    <source>
        <dbReference type="ARBA" id="ARBA00008791"/>
    </source>
</evidence>
<sequence>MSRNFLVPHDFTPVGDMALKQAIYLAKATDATVSLLHVVKNDKLKAEAEVKLKKIKAKTVEDHPNIKVKLYAVAGDIFTDIGKTAEALKSSVIIMGTHGAKGMQKVFGSFAMKVITSTSVPFMVVQNDSVIKKMERIVFPLGIQAETLQIMGFCSNLAKAFGAEVHLVAEKQTDARFANKTKINFQVVGKQMKANDVKVKMEYLDGSGSFLKKILDYTQQVKGDMIAVSYYNESMIPAFDRFAQNIITNELNIPSLIINSKSVSSPYF</sequence>
<dbReference type="AlphaFoldDB" id="A0A916JPT3"/>
<dbReference type="PANTHER" id="PTHR46268:SF15">
    <property type="entry name" value="UNIVERSAL STRESS PROTEIN HP_0031"/>
    <property type="match status" value="1"/>
</dbReference>
<dbReference type="InterPro" id="IPR006015">
    <property type="entry name" value="Universal_stress_UspA"/>
</dbReference>
<comment type="similarity">
    <text evidence="1">Belongs to the universal stress protein A family.</text>
</comment>
<dbReference type="RefSeq" id="WP_258542436.1">
    <property type="nucleotide sequence ID" value="NZ_OU015584.1"/>
</dbReference>
<gene>
    <name evidence="3" type="ORF">CRYO30217_02205</name>
</gene>
<name>A0A916JPT3_9FLAO</name>
<dbReference type="PRINTS" id="PR01438">
    <property type="entry name" value="UNVRSLSTRESS"/>
</dbReference>
<dbReference type="CDD" id="cd00293">
    <property type="entry name" value="USP-like"/>
    <property type="match status" value="1"/>
</dbReference>
<dbReference type="EMBL" id="OU015584">
    <property type="protein sequence ID" value="CAG5083468.1"/>
    <property type="molecule type" value="Genomic_DNA"/>
</dbReference>
<evidence type="ECO:0000259" key="2">
    <source>
        <dbReference type="Pfam" id="PF00582"/>
    </source>
</evidence>
<evidence type="ECO:0000313" key="4">
    <source>
        <dbReference type="Proteomes" id="UP000683507"/>
    </source>
</evidence>
<organism evidence="3 4">
    <name type="scientific">Parvicella tangerina</name>
    <dbReference type="NCBI Taxonomy" id="2829795"/>
    <lineage>
        <taxon>Bacteria</taxon>
        <taxon>Pseudomonadati</taxon>
        <taxon>Bacteroidota</taxon>
        <taxon>Flavobacteriia</taxon>
        <taxon>Flavobacteriales</taxon>
        <taxon>Parvicellaceae</taxon>
        <taxon>Parvicella</taxon>
    </lineage>
</organism>
<dbReference type="SUPFAM" id="SSF52402">
    <property type="entry name" value="Adenine nucleotide alpha hydrolases-like"/>
    <property type="match status" value="2"/>
</dbReference>
<evidence type="ECO:0000313" key="3">
    <source>
        <dbReference type="EMBL" id="CAG5083468.1"/>
    </source>
</evidence>
<protein>
    <recommendedName>
        <fullName evidence="2">UspA domain-containing protein</fullName>
    </recommendedName>
</protein>